<protein>
    <submittedName>
        <fullName evidence="1">Uncharacterized protein</fullName>
    </submittedName>
</protein>
<organism evidence="1 2">
    <name type="scientific">Avena sativa</name>
    <name type="common">Oat</name>
    <dbReference type="NCBI Taxonomy" id="4498"/>
    <lineage>
        <taxon>Eukaryota</taxon>
        <taxon>Viridiplantae</taxon>
        <taxon>Streptophyta</taxon>
        <taxon>Embryophyta</taxon>
        <taxon>Tracheophyta</taxon>
        <taxon>Spermatophyta</taxon>
        <taxon>Magnoliopsida</taxon>
        <taxon>Liliopsida</taxon>
        <taxon>Poales</taxon>
        <taxon>Poaceae</taxon>
        <taxon>BOP clade</taxon>
        <taxon>Pooideae</taxon>
        <taxon>Poodae</taxon>
        <taxon>Poeae</taxon>
        <taxon>Poeae Chloroplast Group 1 (Aveneae type)</taxon>
        <taxon>Aveninae</taxon>
        <taxon>Avena</taxon>
    </lineage>
</organism>
<reference evidence="1" key="1">
    <citation type="submission" date="2021-05" db="EMBL/GenBank/DDBJ databases">
        <authorList>
            <person name="Scholz U."/>
            <person name="Mascher M."/>
            <person name="Fiebig A."/>
        </authorList>
    </citation>
    <scope>NUCLEOTIDE SEQUENCE [LARGE SCALE GENOMIC DNA]</scope>
</reference>
<evidence type="ECO:0000313" key="2">
    <source>
        <dbReference type="Proteomes" id="UP001732700"/>
    </source>
</evidence>
<evidence type="ECO:0000313" key="1">
    <source>
        <dbReference type="EnsemblPlants" id="AVESA.00010b.r2.7DG1372350.1.CDS"/>
    </source>
</evidence>
<dbReference type="Proteomes" id="UP001732700">
    <property type="component" value="Chromosome 7D"/>
</dbReference>
<dbReference type="EnsemblPlants" id="AVESA.00010b.r2.7DG1372350.1">
    <property type="protein sequence ID" value="AVESA.00010b.r2.7DG1372350.1.CDS"/>
    <property type="gene ID" value="AVESA.00010b.r2.7DG1372350"/>
</dbReference>
<keyword evidence="2" id="KW-1185">Reference proteome</keyword>
<proteinExistence type="predicted"/>
<name>A0ACD6AGZ0_AVESA</name>
<accession>A0ACD6AGZ0</accession>
<reference evidence="1" key="2">
    <citation type="submission" date="2025-09" db="UniProtKB">
        <authorList>
            <consortium name="EnsemblPlants"/>
        </authorList>
    </citation>
    <scope>IDENTIFICATION</scope>
</reference>
<sequence>MKGSVRYTRMESITAYTNERGQPRTGTEGLEDTPVSANDMCVLDEWPSHGRRNSALLENEADGQKKKKGRGVLKSVKASMKRFANGSAKLDISFSETLGGTVRMNNRSFKDDVVVIMKRKLPLIGVRRWSDIHPSVHGLIVADMIDIWNLEDTSGMEEKVLKIAMERYRGWRATLSSTYKA</sequence>